<accession>A0A8J2Z734</accession>
<evidence type="ECO:0000313" key="2">
    <source>
        <dbReference type="Proteomes" id="UP000636949"/>
    </source>
</evidence>
<sequence length="174" mass="19917">MSCSFLLPSKKVEKNDNWKTFNSVQSVYDKVIPNKTTLSELNNIGFNPYAANNVKVESYLDVRHRFDPLSTGKNIPESVSECLHSYKRCKAYVINIEYEHEKHVGNVLLDLAGFRKEIVNDGWGFKAIFIIQDELVVYKIWSGEPKRRSYTDEIKPLGPLQSLDGLITSPKISF</sequence>
<dbReference type="Proteomes" id="UP000636949">
    <property type="component" value="Unassembled WGS sequence"/>
</dbReference>
<reference evidence="1" key="1">
    <citation type="journal article" date="2014" name="Int. J. Syst. Evol. Microbiol.">
        <title>Complete genome sequence of Corynebacterium casei LMG S-19264T (=DSM 44701T), isolated from a smear-ripened cheese.</title>
        <authorList>
            <consortium name="US DOE Joint Genome Institute (JGI-PGF)"/>
            <person name="Walter F."/>
            <person name="Albersmeier A."/>
            <person name="Kalinowski J."/>
            <person name="Ruckert C."/>
        </authorList>
    </citation>
    <scope>NUCLEOTIDE SEQUENCE</scope>
    <source>
        <strain evidence="1">CGMCC 1.15758</strain>
    </source>
</reference>
<name>A0A8J2Z734_9GAMM</name>
<protein>
    <submittedName>
        <fullName evidence="1">Uncharacterized protein</fullName>
    </submittedName>
</protein>
<comment type="caution">
    <text evidence="1">The sequence shown here is derived from an EMBL/GenBank/DDBJ whole genome shotgun (WGS) entry which is preliminary data.</text>
</comment>
<gene>
    <name evidence="1" type="ORF">GCM10010995_26920</name>
</gene>
<keyword evidence="2" id="KW-1185">Reference proteome</keyword>
<evidence type="ECO:0000313" key="1">
    <source>
        <dbReference type="EMBL" id="GGG07973.1"/>
    </source>
</evidence>
<dbReference type="AlphaFoldDB" id="A0A8J2Z734"/>
<organism evidence="1 2">
    <name type="scientific">Cysteiniphilum litorale</name>
    <dbReference type="NCBI Taxonomy" id="2056700"/>
    <lineage>
        <taxon>Bacteria</taxon>
        <taxon>Pseudomonadati</taxon>
        <taxon>Pseudomonadota</taxon>
        <taxon>Gammaproteobacteria</taxon>
        <taxon>Thiotrichales</taxon>
        <taxon>Fastidiosibacteraceae</taxon>
        <taxon>Cysteiniphilum</taxon>
    </lineage>
</organism>
<proteinExistence type="predicted"/>
<reference evidence="1" key="2">
    <citation type="submission" date="2020-09" db="EMBL/GenBank/DDBJ databases">
        <authorList>
            <person name="Sun Q."/>
            <person name="Zhou Y."/>
        </authorList>
    </citation>
    <scope>NUCLEOTIDE SEQUENCE</scope>
    <source>
        <strain evidence="1">CGMCC 1.15758</strain>
    </source>
</reference>
<dbReference type="EMBL" id="BMJS01000060">
    <property type="protein sequence ID" value="GGG07973.1"/>
    <property type="molecule type" value="Genomic_DNA"/>
</dbReference>